<protein>
    <submittedName>
        <fullName evidence="5">AraC family transcriptional regulator</fullName>
    </submittedName>
</protein>
<dbReference type="PANTHER" id="PTHR46796">
    <property type="entry name" value="HTH-TYPE TRANSCRIPTIONAL ACTIVATOR RHAS-RELATED"/>
    <property type="match status" value="1"/>
</dbReference>
<keyword evidence="6" id="KW-1185">Reference proteome</keyword>
<dbReference type="AlphaFoldDB" id="A0A229VWJ0"/>
<evidence type="ECO:0000256" key="1">
    <source>
        <dbReference type="ARBA" id="ARBA00023015"/>
    </source>
</evidence>
<dbReference type="SMART" id="SM00342">
    <property type="entry name" value="HTH_ARAC"/>
    <property type="match status" value="1"/>
</dbReference>
<evidence type="ECO:0000259" key="4">
    <source>
        <dbReference type="PROSITE" id="PS01124"/>
    </source>
</evidence>
<feature type="domain" description="HTH araC/xylS-type" evidence="4">
    <location>
        <begin position="73"/>
        <end position="171"/>
    </location>
</feature>
<dbReference type="InterPro" id="IPR050204">
    <property type="entry name" value="AraC_XylS_family_regulators"/>
</dbReference>
<dbReference type="OrthoDB" id="9814125at2"/>
<dbReference type="InterPro" id="IPR009057">
    <property type="entry name" value="Homeodomain-like_sf"/>
</dbReference>
<dbReference type="InterPro" id="IPR018062">
    <property type="entry name" value="HTH_AraC-typ_CS"/>
</dbReference>
<gene>
    <name evidence="5" type="ORF">Tam10B_1755</name>
</gene>
<comment type="caution">
    <text evidence="5">The sequence shown here is derived from an EMBL/GenBank/DDBJ whole genome shotgun (WGS) entry which is preliminary data.</text>
</comment>
<accession>A0A229VWJ0</accession>
<evidence type="ECO:0000256" key="2">
    <source>
        <dbReference type="ARBA" id="ARBA00023125"/>
    </source>
</evidence>
<dbReference type="Proteomes" id="UP000215433">
    <property type="component" value="Unassembled WGS sequence"/>
</dbReference>
<reference evidence="5 6" key="1">
    <citation type="submission" date="2017-05" db="EMBL/GenBank/DDBJ databases">
        <title>Bifidobacterium vansinderenii sp. nov.</title>
        <authorList>
            <person name="Lugli G.A."/>
            <person name="Duranti S."/>
            <person name="Mangifesta M."/>
        </authorList>
    </citation>
    <scope>NUCLEOTIDE SEQUENCE [LARGE SCALE GENOMIC DNA]</scope>
    <source>
        <strain evidence="5 6">Tam10B</strain>
    </source>
</reference>
<dbReference type="GO" id="GO:0043565">
    <property type="term" value="F:sequence-specific DNA binding"/>
    <property type="evidence" value="ECO:0007669"/>
    <property type="project" value="InterPro"/>
</dbReference>
<sequence length="185" mass="20815">MTMTTTMNTTSTRADRTARTVRLTIVGEHGEGIILDAHVDASLVERITVIAEQTPHSTDADLPGDRPVDHIVRRAIRFIDCNYASRIDVGEVARRINVDRSHLSRRFHVCTGMTVKQYIDMLRIRQAERLLAGTTMSVTRVAQRCGYASADVLTRRFRAVRQITPAQYRSAMTRPTAPRPETGPR</sequence>
<dbReference type="Gene3D" id="1.10.10.60">
    <property type="entry name" value="Homeodomain-like"/>
    <property type="match status" value="2"/>
</dbReference>
<dbReference type="InterPro" id="IPR018060">
    <property type="entry name" value="HTH_AraC"/>
</dbReference>
<dbReference type="SUPFAM" id="SSF46689">
    <property type="entry name" value="Homeodomain-like"/>
    <property type="match status" value="2"/>
</dbReference>
<dbReference type="EMBL" id="NEWD01000025">
    <property type="protein sequence ID" value="OXM99997.1"/>
    <property type="molecule type" value="Genomic_DNA"/>
</dbReference>
<keyword evidence="1" id="KW-0805">Transcription regulation</keyword>
<name>A0A229VWJ0_9BIFI</name>
<dbReference type="PROSITE" id="PS01124">
    <property type="entry name" value="HTH_ARAC_FAMILY_2"/>
    <property type="match status" value="1"/>
</dbReference>
<dbReference type="RefSeq" id="WP_093960888.1">
    <property type="nucleotide sequence ID" value="NZ_NEWD01000025.1"/>
</dbReference>
<evidence type="ECO:0000313" key="5">
    <source>
        <dbReference type="EMBL" id="OXM99997.1"/>
    </source>
</evidence>
<evidence type="ECO:0000256" key="3">
    <source>
        <dbReference type="ARBA" id="ARBA00023163"/>
    </source>
</evidence>
<dbReference type="GO" id="GO:0003700">
    <property type="term" value="F:DNA-binding transcription factor activity"/>
    <property type="evidence" value="ECO:0007669"/>
    <property type="project" value="InterPro"/>
</dbReference>
<dbReference type="Pfam" id="PF12833">
    <property type="entry name" value="HTH_18"/>
    <property type="match status" value="1"/>
</dbReference>
<dbReference type="PROSITE" id="PS00041">
    <property type="entry name" value="HTH_ARAC_FAMILY_1"/>
    <property type="match status" value="1"/>
</dbReference>
<organism evidence="5 6">
    <name type="scientific">Bifidobacterium vansinderenii</name>
    <dbReference type="NCBI Taxonomy" id="1984871"/>
    <lineage>
        <taxon>Bacteria</taxon>
        <taxon>Bacillati</taxon>
        <taxon>Actinomycetota</taxon>
        <taxon>Actinomycetes</taxon>
        <taxon>Bifidobacteriales</taxon>
        <taxon>Bifidobacteriaceae</taxon>
        <taxon>Bifidobacterium</taxon>
    </lineage>
</organism>
<keyword evidence="2" id="KW-0238">DNA-binding</keyword>
<proteinExistence type="predicted"/>
<keyword evidence="3" id="KW-0804">Transcription</keyword>
<evidence type="ECO:0000313" key="6">
    <source>
        <dbReference type="Proteomes" id="UP000215433"/>
    </source>
</evidence>